<dbReference type="EMBL" id="CP002546">
    <property type="protein sequence ID" value="ADY61790.1"/>
    <property type="molecule type" value="Genomic_DNA"/>
</dbReference>
<dbReference type="AlphaFoldDB" id="F0SI88"/>
<sequence length="353" mass="36938">MPSSSSHSQIPTATLTSNSAHKQRSAFTLIELLVVIAIIAILVALLLPAVQQAREAARRISCRSNMKQIGLALHNYMSTYSEMLPNAGGTGAGYPNDHSPLARLLPFMEQANLQDLIDWDIQMGHPGSGAIPAELWPVAEFPVPIYLCPSMAGDPVTTFTMSDGNTINVAGASYGMIHGNGLDGVTHAGSEANGVCWVGASVRLRDITDGTSNTVVFAETTVGAGAEAMPPTSLDPGEVDLRVWRASGSASNALDWLNTGSGSVTGWNGGKSTIWLRGSSPNGLVLALPLTPNSKIPDFQSRSGKAGAARSYHPGGVNVLLADGSVHFIGDSIDRNVWHALLSRSGGEVVGEF</sequence>
<dbReference type="KEGG" id="pbs:Plabr_4217"/>
<proteinExistence type="predicted"/>
<dbReference type="InterPro" id="IPR011453">
    <property type="entry name" value="DUF1559"/>
</dbReference>
<dbReference type="RefSeq" id="WP_013630495.1">
    <property type="nucleotide sequence ID" value="NC_015174.1"/>
</dbReference>
<dbReference type="HOGENOM" id="CLU_041661_0_0_0"/>
<dbReference type="Gene3D" id="3.30.700.10">
    <property type="entry name" value="Glycoprotein, Type 4 Pilin"/>
    <property type="match status" value="1"/>
</dbReference>
<dbReference type="SUPFAM" id="SSF54523">
    <property type="entry name" value="Pili subunits"/>
    <property type="match status" value="1"/>
</dbReference>
<evidence type="ECO:0000313" key="4">
    <source>
        <dbReference type="Proteomes" id="UP000006860"/>
    </source>
</evidence>
<evidence type="ECO:0000259" key="2">
    <source>
        <dbReference type="Pfam" id="PF07596"/>
    </source>
</evidence>
<keyword evidence="1" id="KW-0812">Transmembrane</keyword>
<dbReference type="Pfam" id="PF07596">
    <property type="entry name" value="SBP_bac_10"/>
    <property type="match status" value="1"/>
</dbReference>
<name>F0SI88_RUBBR</name>
<dbReference type="PANTHER" id="PTHR30093:SF2">
    <property type="entry name" value="TYPE II SECRETION SYSTEM PROTEIN H"/>
    <property type="match status" value="1"/>
</dbReference>
<keyword evidence="1" id="KW-1133">Transmembrane helix</keyword>
<dbReference type="PANTHER" id="PTHR30093">
    <property type="entry name" value="GENERAL SECRETION PATHWAY PROTEIN G"/>
    <property type="match status" value="1"/>
</dbReference>
<keyword evidence="4" id="KW-1185">Reference proteome</keyword>
<dbReference type="NCBIfam" id="TIGR02532">
    <property type="entry name" value="IV_pilin_GFxxxE"/>
    <property type="match status" value="1"/>
</dbReference>
<feature type="transmembrane region" description="Helical" evidence="1">
    <location>
        <begin position="26"/>
        <end position="50"/>
    </location>
</feature>
<organism evidence="3 4">
    <name type="scientific">Rubinisphaera brasiliensis (strain ATCC 49424 / DSM 5305 / JCM 21570 / IAM 15109 / NBRC 103401 / IFAM 1448)</name>
    <name type="common">Planctomyces brasiliensis</name>
    <dbReference type="NCBI Taxonomy" id="756272"/>
    <lineage>
        <taxon>Bacteria</taxon>
        <taxon>Pseudomonadati</taxon>
        <taxon>Planctomycetota</taxon>
        <taxon>Planctomycetia</taxon>
        <taxon>Planctomycetales</taxon>
        <taxon>Planctomycetaceae</taxon>
        <taxon>Rubinisphaera</taxon>
    </lineage>
</organism>
<dbReference type="Pfam" id="PF07963">
    <property type="entry name" value="N_methyl"/>
    <property type="match status" value="1"/>
</dbReference>
<protein>
    <submittedName>
        <fullName evidence="3">Signal peptide-domain containing protein</fullName>
    </submittedName>
</protein>
<accession>F0SI88</accession>
<evidence type="ECO:0000313" key="3">
    <source>
        <dbReference type="EMBL" id="ADY61790.1"/>
    </source>
</evidence>
<feature type="domain" description="DUF1559" evidence="2">
    <location>
        <begin position="51"/>
        <end position="335"/>
    </location>
</feature>
<reference evidence="4" key="1">
    <citation type="submission" date="2011-02" db="EMBL/GenBank/DDBJ databases">
        <title>The complete genome of Planctomyces brasiliensis DSM 5305.</title>
        <authorList>
            <person name="Lucas S."/>
            <person name="Copeland A."/>
            <person name="Lapidus A."/>
            <person name="Bruce D."/>
            <person name="Goodwin L."/>
            <person name="Pitluck S."/>
            <person name="Kyrpides N."/>
            <person name="Mavromatis K."/>
            <person name="Pagani I."/>
            <person name="Ivanova N."/>
            <person name="Ovchinnikova G."/>
            <person name="Lu M."/>
            <person name="Detter J.C."/>
            <person name="Han C."/>
            <person name="Land M."/>
            <person name="Hauser L."/>
            <person name="Markowitz V."/>
            <person name="Cheng J.-F."/>
            <person name="Hugenholtz P."/>
            <person name="Woyke T."/>
            <person name="Wu D."/>
            <person name="Tindall B."/>
            <person name="Pomrenke H.G."/>
            <person name="Brambilla E."/>
            <person name="Klenk H.-P."/>
            <person name="Eisen J.A."/>
        </authorList>
    </citation>
    <scope>NUCLEOTIDE SEQUENCE [LARGE SCALE GENOMIC DNA]</scope>
    <source>
        <strain evidence="4">ATCC 49424 / DSM 5305 / JCM 21570 / NBRC 103401 / IFAM 1448</strain>
    </source>
</reference>
<evidence type="ECO:0000256" key="1">
    <source>
        <dbReference type="SAM" id="Phobius"/>
    </source>
</evidence>
<dbReference type="InterPro" id="IPR045584">
    <property type="entry name" value="Pilin-like"/>
</dbReference>
<dbReference type="InterPro" id="IPR012902">
    <property type="entry name" value="N_methyl_site"/>
</dbReference>
<keyword evidence="1" id="KW-0472">Membrane</keyword>
<gene>
    <name evidence="3" type="ordered locus">Plabr_4217</name>
</gene>
<dbReference type="eggNOG" id="COG4969">
    <property type="taxonomic scope" value="Bacteria"/>
</dbReference>
<dbReference type="InterPro" id="IPR027558">
    <property type="entry name" value="Pre_pil_HX9DG_C"/>
</dbReference>
<dbReference type="NCBIfam" id="TIGR04294">
    <property type="entry name" value="pre_pil_HX9DG"/>
    <property type="match status" value="1"/>
</dbReference>
<dbReference type="STRING" id="756272.Plabr_4217"/>
<dbReference type="OrthoDB" id="269098at2"/>
<dbReference type="Proteomes" id="UP000006860">
    <property type="component" value="Chromosome"/>
</dbReference>